<sequence length="117" mass="13108">MEKLLLEEHDALRQEVESLKLEKKNLETALAGAGLAYLESSEFQALDKEKYKTIVGNAVAAIRHWFRMEQPEAVWSTNEIWDAISSWADTDVNFENDEEGEPVLQDGGEDDGGSPDP</sequence>
<dbReference type="AlphaFoldDB" id="A0AAV2E2X9"/>
<proteinExistence type="predicted"/>
<gene>
    <name evidence="3" type="ORF">LTRI10_LOCUS21622</name>
</gene>
<name>A0AAV2E2X9_9ROSI</name>
<dbReference type="Proteomes" id="UP001497516">
    <property type="component" value="Chromosome 4"/>
</dbReference>
<evidence type="ECO:0000313" key="4">
    <source>
        <dbReference type="Proteomes" id="UP001497516"/>
    </source>
</evidence>
<evidence type="ECO:0000256" key="2">
    <source>
        <dbReference type="SAM" id="MobiDB-lite"/>
    </source>
</evidence>
<keyword evidence="1" id="KW-0175">Coiled coil</keyword>
<keyword evidence="4" id="KW-1185">Reference proteome</keyword>
<evidence type="ECO:0000313" key="3">
    <source>
        <dbReference type="EMBL" id="CAL1380157.1"/>
    </source>
</evidence>
<accession>A0AAV2E2X9</accession>
<reference evidence="3 4" key="1">
    <citation type="submission" date="2024-04" db="EMBL/GenBank/DDBJ databases">
        <authorList>
            <person name="Fracassetti M."/>
        </authorList>
    </citation>
    <scope>NUCLEOTIDE SEQUENCE [LARGE SCALE GENOMIC DNA]</scope>
</reference>
<dbReference type="EMBL" id="OZ034817">
    <property type="protein sequence ID" value="CAL1380157.1"/>
    <property type="molecule type" value="Genomic_DNA"/>
</dbReference>
<protein>
    <submittedName>
        <fullName evidence="3">Uncharacterized protein</fullName>
    </submittedName>
</protein>
<evidence type="ECO:0000256" key="1">
    <source>
        <dbReference type="SAM" id="Coils"/>
    </source>
</evidence>
<feature type="coiled-coil region" evidence="1">
    <location>
        <begin position="2"/>
        <end position="29"/>
    </location>
</feature>
<organism evidence="3 4">
    <name type="scientific">Linum trigynum</name>
    <dbReference type="NCBI Taxonomy" id="586398"/>
    <lineage>
        <taxon>Eukaryota</taxon>
        <taxon>Viridiplantae</taxon>
        <taxon>Streptophyta</taxon>
        <taxon>Embryophyta</taxon>
        <taxon>Tracheophyta</taxon>
        <taxon>Spermatophyta</taxon>
        <taxon>Magnoliopsida</taxon>
        <taxon>eudicotyledons</taxon>
        <taxon>Gunneridae</taxon>
        <taxon>Pentapetalae</taxon>
        <taxon>rosids</taxon>
        <taxon>fabids</taxon>
        <taxon>Malpighiales</taxon>
        <taxon>Linaceae</taxon>
        <taxon>Linum</taxon>
    </lineage>
</organism>
<feature type="region of interest" description="Disordered" evidence="2">
    <location>
        <begin position="95"/>
        <end position="117"/>
    </location>
</feature>